<gene>
    <name evidence="1" type="ORF">BN112_2752</name>
</gene>
<accession>A0A0C6P9B0</accession>
<reference evidence="1" key="1">
    <citation type="journal article" date="2012" name="BMC Genomics">
        <title>Comparative genomics of the classical Bordetella subspecies: the evolution and exchange of virulence-associated diversity amongst closely related pathogens.</title>
        <authorList>
            <person name="Park J."/>
            <person name="Zhang Y."/>
            <person name="Buboltz A.M."/>
            <person name="Zhang X."/>
            <person name="Schuster S.C."/>
            <person name="Ahuja U."/>
            <person name="Liu M."/>
            <person name="Miller J.F."/>
            <person name="Sebaihia M."/>
            <person name="Bentley S.D."/>
            <person name="Parkhill J."/>
            <person name="Harvill E.T."/>
        </authorList>
    </citation>
    <scope>NUCLEOTIDE SEQUENCE [LARGE SCALE GENOMIC DNA]</scope>
    <source>
        <strain evidence="1">253</strain>
    </source>
</reference>
<dbReference type="EMBL" id="HE965806">
    <property type="protein sequence ID" value="CCJ54669.1"/>
    <property type="molecule type" value="Genomic_DNA"/>
</dbReference>
<dbReference type="SUPFAM" id="SSF50969">
    <property type="entry name" value="YVTN repeat-like/Quinoprotein amine dehydrogenase"/>
    <property type="match status" value="1"/>
</dbReference>
<dbReference type="Proteomes" id="UP000007564">
    <property type="component" value="Chromosome"/>
</dbReference>
<protein>
    <recommendedName>
        <fullName evidence="2">Anaphase-promoting complex subunit 4 WD40 domain-containing protein</fullName>
    </recommendedName>
</protein>
<reference evidence="1" key="2">
    <citation type="submission" date="2012-07" db="EMBL/GenBank/DDBJ databases">
        <authorList>
            <person name="Aslett M."/>
        </authorList>
    </citation>
    <scope>NUCLEOTIDE SEQUENCE</scope>
    <source>
        <strain evidence="1">253</strain>
    </source>
</reference>
<evidence type="ECO:0000313" key="1">
    <source>
        <dbReference type="EMBL" id="CCJ54669.1"/>
    </source>
</evidence>
<dbReference type="PANTHER" id="PTHR19879">
    <property type="entry name" value="TRANSCRIPTION INITIATION FACTOR TFIID"/>
    <property type="match status" value="1"/>
</dbReference>
<dbReference type="HOGENOM" id="CLU_067065_1_0_4"/>
<dbReference type="Pfam" id="PF00400">
    <property type="entry name" value="WD40"/>
    <property type="match status" value="1"/>
</dbReference>
<dbReference type="AlphaFoldDB" id="A0A0C6P9B0"/>
<dbReference type="Gene3D" id="2.130.10.10">
    <property type="entry name" value="YVTN repeat-like/Quinoprotein amine dehydrogenase"/>
    <property type="match status" value="2"/>
</dbReference>
<dbReference type="InterPro" id="IPR011044">
    <property type="entry name" value="Quino_amine_DH_bsu"/>
</dbReference>
<dbReference type="KEGG" id="bbh:BN112_2752"/>
<dbReference type="RefSeq" id="WP_003808088.1">
    <property type="nucleotide sequence ID" value="NC_019382.1"/>
</dbReference>
<dbReference type="GeneID" id="93202427"/>
<name>A0A0C6P9B0_BORBO</name>
<evidence type="ECO:0008006" key="2">
    <source>
        <dbReference type="Google" id="ProtNLM"/>
    </source>
</evidence>
<proteinExistence type="predicted"/>
<dbReference type="SMART" id="SM00320">
    <property type="entry name" value="WD40"/>
    <property type="match status" value="4"/>
</dbReference>
<dbReference type="OrthoDB" id="135039at2"/>
<sequence length="333" mass="34996">MKMLNRLDLGVPCLRAGFAGEQAFFLAMDGRLHVQQGDQRRVVALHDGDVLSACAAPGQADAAAWLLSAGEDGRVMRAGAGEPDCVASVPNKWVTALAVAADGALAYASGRTVWLAGGGGEAAALPQERPVQALRFSHGGRWLAVAGYDGLALYDRQAGGEPQRLDWKGMPTRVAFSPDDRFVLVATRDAVLHGWRLDTLRHFRMVGYPRAVGSWSWLAGGQWLATDGSAGAVLWPFEGEEGPIGSTPLALGERPDGEVSAVACHPARPWVAVGYADGLMVLESTDGALRRILGQAGRDRVACLAWDRAGARLAYGTPSGACGVIQADTGEEG</sequence>
<dbReference type="InterPro" id="IPR015943">
    <property type="entry name" value="WD40/YVTN_repeat-like_dom_sf"/>
</dbReference>
<dbReference type="PANTHER" id="PTHR19879:SF9">
    <property type="entry name" value="TRANSCRIPTION INITIATION FACTOR TFIID SUBUNIT 5"/>
    <property type="match status" value="1"/>
</dbReference>
<organism evidence="1">
    <name type="scientific">Bordetella bronchiseptica 253</name>
    <dbReference type="NCBI Taxonomy" id="568707"/>
    <lineage>
        <taxon>Bacteria</taxon>
        <taxon>Pseudomonadati</taxon>
        <taxon>Pseudomonadota</taxon>
        <taxon>Betaproteobacteria</taxon>
        <taxon>Burkholderiales</taxon>
        <taxon>Alcaligenaceae</taxon>
        <taxon>Bordetella</taxon>
    </lineage>
</organism>
<dbReference type="InterPro" id="IPR001680">
    <property type="entry name" value="WD40_rpt"/>
</dbReference>